<organism evidence="6 7">
    <name type="scientific">Magnusiomyces paraingens</name>
    <dbReference type="NCBI Taxonomy" id="2606893"/>
    <lineage>
        <taxon>Eukaryota</taxon>
        <taxon>Fungi</taxon>
        <taxon>Dikarya</taxon>
        <taxon>Ascomycota</taxon>
        <taxon>Saccharomycotina</taxon>
        <taxon>Dipodascomycetes</taxon>
        <taxon>Dipodascales</taxon>
        <taxon>Dipodascaceae</taxon>
        <taxon>Magnusiomyces</taxon>
    </lineage>
</organism>
<evidence type="ECO:0000256" key="2">
    <source>
        <dbReference type="ARBA" id="ARBA00005085"/>
    </source>
</evidence>
<dbReference type="PANTHER" id="PTHR12561">
    <property type="entry name" value="LIPOATE-PROTEIN LIGASE"/>
    <property type="match status" value="1"/>
</dbReference>
<dbReference type="Proteomes" id="UP000398389">
    <property type="component" value="Unassembled WGS sequence"/>
</dbReference>
<evidence type="ECO:0000259" key="5">
    <source>
        <dbReference type="PROSITE" id="PS51733"/>
    </source>
</evidence>
<proteinExistence type="inferred from homology"/>
<evidence type="ECO:0000313" key="7">
    <source>
        <dbReference type="Proteomes" id="UP000398389"/>
    </source>
</evidence>
<sequence length="576" mass="63454">MICLARLLRNSQSLFVARASFHTSSTAFQLETTNKPLTVLIQPSSTEDFERFVRASGPRAFVSGFEDPYLNLALESYIFKHMPVVDSKSSPLSSSPSSFPSTSSSPSVDDIIGFDIDGTYDLDTPKTHNRLLLYVNKACIVIGRNQNPWRECNLPLVKSLGVPLLRRRSGGGAVVHDSGNVNFSVMTPREEFTRDKHAQMIVKAVNKLPPEVQKRIQGQQDILEDDADELLGGNSQMDIPMDGIATPFDGAGGLGSDIPTEGLAVPVPGPQIKLAVNTRYDIIQDITEDPSFPQDTQPPKISGSAYKIERNRAYHHGTMLLNARLDILKALLHRDEARLGKVVGRGVESVKSPVANLGMDKDVFISTVIDAFAAKYCDVSLLEPSPSSTTVSIDNVTTKDEFVNPLTVGIDDYEELGRESLPVPESVVLNGDPLPVMLVRPEHLPREIYDAARESMGWEWQFGQTPEFTHRLEFPGGWPLSVVLPPASLSGNNDLAITFSVNRGRLLDFKVEPEECSIAEEEFQFLRRMIELEEEKRAAGDKSAGVKYVGKEVAGYVPNDELARWISESIDGTLLM</sequence>
<evidence type="ECO:0000256" key="4">
    <source>
        <dbReference type="ARBA" id="ARBA00015925"/>
    </source>
</evidence>
<accession>A0A5E8BHT1</accession>
<dbReference type="InterPro" id="IPR004562">
    <property type="entry name" value="LipoylTrfase_LipoateP_Ligase"/>
</dbReference>
<comment type="function">
    <text evidence="1">Catalyzes both the ATP-dependent activation of exogenously supplied lipoate to lipoyl-AMP and the transfer of the activated lipoyl onto the lipoyl domains of lipoate-dependent enzymes.</text>
</comment>
<dbReference type="GO" id="GO:0017118">
    <property type="term" value="F:lipoyltransferase activity"/>
    <property type="evidence" value="ECO:0007669"/>
    <property type="project" value="TreeGrafter"/>
</dbReference>
<dbReference type="EMBL" id="CABVLU010000002">
    <property type="protein sequence ID" value="VVT51214.1"/>
    <property type="molecule type" value="Genomic_DNA"/>
</dbReference>
<dbReference type="AlphaFoldDB" id="A0A5E8BHT1"/>
<reference evidence="6 7" key="1">
    <citation type="submission" date="2019-09" db="EMBL/GenBank/DDBJ databases">
        <authorList>
            <person name="Brejova B."/>
        </authorList>
    </citation>
    <scope>NUCLEOTIDE SEQUENCE [LARGE SCALE GENOMIC DNA]</scope>
</reference>
<evidence type="ECO:0000313" key="6">
    <source>
        <dbReference type="EMBL" id="VVT51214.1"/>
    </source>
</evidence>
<keyword evidence="7" id="KW-1185">Reference proteome</keyword>
<dbReference type="RefSeq" id="XP_031853631.1">
    <property type="nucleotide sequence ID" value="XM_031997740.1"/>
</dbReference>
<name>A0A5E8BHT1_9ASCO</name>
<dbReference type="PROSITE" id="PS51733">
    <property type="entry name" value="BPL_LPL_CATALYTIC"/>
    <property type="match status" value="1"/>
</dbReference>
<dbReference type="OrthoDB" id="201621at2759"/>
<dbReference type="GO" id="GO:0005739">
    <property type="term" value="C:mitochondrion"/>
    <property type="evidence" value="ECO:0007669"/>
    <property type="project" value="TreeGrafter"/>
</dbReference>
<dbReference type="InterPro" id="IPR045864">
    <property type="entry name" value="aa-tRNA-synth_II/BPL/LPL"/>
</dbReference>
<dbReference type="UniPathway" id="UPA00537">
    <property type="reaction ID" value="UER00595"/>
</dbReference>
<dbReference type="SUPFAM" id="SSF55681">
    <property type="entry name" value="Class II aaRS and biotin synthetases"/>
    <property type="match status" value="1"/>
</dbReference>
<dbReference type="CDD" id="cd16443">
    <property type="entry name" value="LplA"/>
    <property type="match status" value="1"/>
</dbReference>
<protein>
    <recommendedName>
        <fullName evidence="4">Putative lipoate-protein ligase A</fullName>
    </recommendedName>
</protein>
<comment type="pathway">
    <text evidence="2">Protein modification; protein lipoylation via exogenous pathway; protein N(6)-(lipoyl)lysine from lipoate: step 2/2.</text>
</comment>
<gene>
    <name evidence="6" type="ORF">SAPINGB_P003022</name>
</gene>
<dbReference type="PANTHER" id="PTHR12561:SF3">
    <property type="entry name" value="LIPOYLTRANSFERASE 1, MITOCHONDRIAL"/>
    <property type="match status" value="1"/>
</dbReference>
<evidence type="ECO:0000256" key="1">
    <source>
        <dbReference type="ARBA" id="ARBA00003253"/>
    </source>
</evidence>
<dbReference type="GO" id="GO:0009249">
    <property type="term" value="P:protein lipoylation"/>
    <property type="evidence" value="ECO:0007669"/>
    <property type="project" value="InterPro"/>
</dbReference>
<dbReference type="GeneID" id="43581840"/>
<dbReference type="Pfam" id="PF21948">
    <property type="entry name" value="LplA-B_cat"/>
    <property type="match status" value="2"/>
</dbReference>
<evidence type="ECO:0000256" key="3">
    <source>
        <dbReference type="ARBA" id="ARBA00008242"/>
    </source>
</evidence>
<dbReference type="InterPro" id="IPR004143">
    <property type="entry name" value="BPL_LPL_catalytic"/>
</dbReference>
<dbReference type="Gene3D" id="3.30.930.10">
    <property type="entry name" value="Bira Bifunctional Protein, Domain 2"/>
    <property type="match status" value="1"/>
</dbReference>
<comment type="similarity">
    <text evidence="3">Belongs to the LplA family.</text>
</comment>
<feature type="domain" description="BPL/LPL catalytic" evidence="5">
    <location>
        <begin position="125"/>
        <end position="384"/>
    </location>
</feature>